<organism evidence="3 4">
    <name type="scientific">Sphingobacterium psychroaquaticum</name>
    <dbReference type="NCBI Taxonomy" id="561061"/>
    <lineage>
        <taxon>Bacteria</taxon>
        <taxon>Pseudomonadati</taxon>
        <taxon>Bacteroidota</taxon>
        <taxon>Sphingobacteriia</taxon>
        <taxon>Sphingobacteriales</taxon>
        <taxon>Sphingobacteriaceae</taxon>
        <taxon>Sphingobacterium</taxon>
    </lineage>
</organism>
<dbReference type="Proteomes" id="UP000192980">
    <property type="component" value="Unassembled WGS sequence"/>
</dbReference>
<gene>
    <name evidence="3" type="ORF">SAMN05660862_1757</name>
</gene>
<reference evidence="3 4" key="1">
    <citation type="submission" date="2017-04" db="EMBL/GenBank/DDBJ databases">
        <authorList>
            <person name="Afonso C.L."/>
            <person name="Miller P.J."/>
            <person name="Scott M.A."/>
            <person name="Spackman E."/>
            <person name="Goraichik I."/>
            <person name="Dimitrov K.M."/>
            <person name="Suarez D.L."/>
            <person name="Swayne D.E."/>
        </authorList>
    </citation>
    <scope>NUCLEOTIDE SEQUENCE [LARGE SCALE GENOMIC DNA]</scope>
    <source>
        <strain evidence="3 4">DSM 22418</strain>
    </source>
</reference>
<name>A0A1X7JJ66_9SPHI</name>
<dbReference type="Pfam" id="PF13673">
    <property type="entry name" value="Acetyltransf_10"/>
    <property type="match status" value="1"/>
</dbReference>
<feature type="domain" description="N-acetyltransferase" evidence="2">
    <location>
        <begin position="1"/>
        <end position="139"/>
    </location>
</feature>
<dbReference type="RefSeq" id="WP_085472530.1">
    <property type="nucleotide sequence ID" value="NZ_FXAU01000003.1"/>
</dbReference>
<dbReference type="GO" id="GO:0008080">
    <property type="term" value="F:N-acetyltransferase activity"/>
    <property type="evidence" value="ECO:0007669"/>
    <property type="project" value="InterPro"/>
</dbReference>
<dbReference type="AlphaFoldDB" id="A0A1X7JJ66"/>
<protein>
    <submittedName>
        <fullName evidence="3">Acetyltransferase (GNAT) domain-containing protein</fullName>
    </submittedName>
</protein>
<dbReference type="InterPro" id="IPR000182">
    <property type="entry name" value="GNAT_dom"/>
</dbReference>
<keyword evidence="1 3" id="KW-0808">Transferase</keyword>
<evidence type="ECO:0000256" key="1">
    <source>
        <dbReference type="ARBA" id="ARBA00022679"/>
    </source>
</evidence>
<dbReference type="PROSITE" id="PS51186">
    <property type="entry name" value="GNAT"/>
    <property type="match status" value="1"/>
</dbReference>
<keyword evidence="4" id="KW-1185">Reference proteome</keyword>
<dbReference type="SUPFAM" id="SSF55729">
    <property type="entry name" value="Acyl-CoA N-acyltransferases (Nat)"/>
    <property type="match status" value="1"/>
</dbReference>
<dbReference type="PANTHER" id="PTHR13947:SF37">
    <property type="entry name" value="LD18367P"/>
    <property type="match status" value="1"/>
</dbReference>
<evidence type="ECO:0000259" key="2">
    <source>
        <dbReference type="PROSITE" id="PS51186"/>
    </source>
</evidence>
<dbReference type="Gene3D" id="3.40.630.30">
    <property type="match status" value="1"/>
</dbReference>
<dbReference type="STRING" id="561061.SAMN05660862_1757"/>
<proteinExistence type="predicted"/>
<dbReference type="CDD" id="cd04301">
    <property type="entry name" value="NAT_SF"/>
    <property type="match status" value="1"/>
</dbReference>
<evidence type="ECO:0000313" key="4">
    <source>
        <dbReference type="Proteomes" id="UP000192980"/>
    </source>
</evidence>
<dbReference type="InterPro" id="IPR050769">
    <property type="entry name" value="NAT_camello-type"/>
</dbReference>
<dbReference type="InterPro" id="IPR016181">
    <property type="entry name" value="Acyl_CoA_acyltransferase"/>
</dbReference>
<dbReference type="OrthoDB" id="1178186at2"/>
<dbReference type="PANTHER" id="PTHR13947">
    <property type="entry name" value="GNAT FAMILY N-ACETYLTRANSFERASE"/>
    <property type="match status" value="1"/>
</dbReference>
<evidence type="ECO:0000313" key="3">
    <source>
        <dbReference type="EMBL" id="SMG27991.1"/>
    </source>
</evidence>
<accession>A0A1X7JJ66</accession>
<sequence length="139" mass="15945">MQRKELQIEQVAAPVTWHLRLEVMYPGGSLRDVQLPDDFEGVHFGAYLENTLVGVISLFPDGKVAQFRKFAVKEYYQGQGIGRALLATVLTFCQTNGIEQLWCHARTTAEGFYEQIGMRRVGDLFYRGTLTYYRMEIDV</sequence>
<dbReference type="EMBL" id="FXAU01000003">
    <property type="protein sequence ID" value="SMG27991.1"/>
    <property type="molecule type" value="Genomic_DNA"/>
</dbReference>